<feature type="transmembrane region" description="Helical" evidence="8">
    <location>
        <begin position="300"/>
        <end position="327"/>
    </location>
</feature>
<evidence type="ECO:0000313" key="10">
    <source>
        <dbReference type="Proteomes" id="UP000297907"/>
    </source>
</evidence>
<comment type="caution">
    <text evidence="9">The sequence shown here is derived from an EMBL/GenBank/DDBJ whole genome shotgun (WGS) entry which is preliminary data.</text>
</comment>
<evidence type="ECO:0000256" key="6">
    <source>
        <dbReference type="ARBA" id="ARBA00023136"/>
    </source>
</evidence>
<evidence type="ECO:0000256" key="1">
    <source>
        <dbReference type="ARBA" id="ARBA00004651"/>
    </source>
</evidence>
<keyword evidence="4 8" id="KW-0812">Transmembrane</keyword>
<accession>A0A4R8WI45</accession>
<comment type="similarity">
    <text evidence="2">Belongs to the polysaccharide synthase family.</text>
</comment>
<feature type="transmembrane region" description="Helical" evidence="8">
    <location>
        <begin position="377"/>
        <end position="398"/>
    </location>
</feature>
<evidence type="ECO:0000256" key="8">
    <source>
        <dbReference type="SAM" id="Phobius"/>
    </source>
</evidence>
<proteinExistence type="inferred from homology"/>
<feature type="transmembrane region" description="Helical" evidence="8">
    <location>
        <begin position="230"/>
        <end position="247"/>
    </location>
</feature>
<evidence type="ECO:0000256" key="2">
    <source>
        <dbReference type="ARBA" id="ARBA00007430"/>
    </source>
</evidence>
<comment type="subcellular location">
    <subcellularLocation>
        <location evidence="1">Cell membrane</location>
        <topology evidence="1">Multi-pass membrane protein</topology>
    </subcellularLocation>
</comment>
<dbReference type="InterPro" id="IPR050833">
    <property type="entry name" value="Poly_Biosynth_Transport"/>
</dbReference>
<feature type="compositionally biased region" description="Polar residues" evidence="7">
    <location>
        <begin position="13"/>
        <end position="23"/>
    </location>
</feature>
<reference evidence="9 10" key="1">
    <citation type="submission" date="2019-03" db="EMBL/GenBank/DDBJ databases">
        <title>Genomics of glacier-inhabiting Cryobacterium strains.</title>
        <authorList>
            <person name="Liu Q."/>
            <person name="Xin Y.-H."/>
        </authorList>
    </citation>
    <scope>NUCLEOTIDE SEQUENCE [LARGE SCALE GENOMIC DNA]</scope>
    <source>
        <strain evidence="9 10">RHLS22-1</strain>
    </source>
</reference>
<feature type="transmembrane region" description="Helical" evidence="8">
    <location>
        <begin position="347"/>
        <end position="371"/>
    </location>
</feature>
<feature type="transmembrane region" description="Helical" evidence="8">
    <location>
        <begin position="202"/>
        <end position="224"/>
    </location>
</feature>
<dbReference type="EMBL" id="SOFL01000001">
    <property type="protein sequence ID" value="TFC07187.1"/>
    <property type="molecule type" value="Genomic_DNA"/>
</dbReference>
<feature type="transmembrane region" description="Helical" evidence="8">
    <location>
        <begin position="410"/>
        <end position="432"/>
    </location>
</feature>
<keyword evidence="5 8" id="KW-1133">Transmembrane helix</keyword>
<protein>
    <submittedName>
        <fullName evidence="9">Lipopolysaccharide biosynthesis protein</fullName>
    </submittedName>
</protein>
<dbReference type="GO" id="GO:0005886">
    <property type="term" value="C:plasma membrane"/>
    <property type="evidence" value="ECO:0007669"/>
    <property type="project" value="UniProtKB-SubCell"/>
</dbReference>
<dbReference type="Proteomes" id="UP000297907">
    <property type="component" value="Unassembled WGS sequence"/>
</dbReference>
<evidence type="ECO:0000313" key="9">
    <source>
        <dbReference type="EMBL" id="TFC07187.1"/>
    </source>
</evidence>
<keyword evidence="10" id="KW-1185">Reference proteome</keyword>
<evidence type="ECO:0000256" key="5">
    <source>
        <dbReference type="ARBA" id="ARBA00022989"/>
    </source>
</evidence>
<dbReference type="Pfam" id="PF13440">
    <property type="entry name" value="Polysacc_synt_3"/>
    <property type="match status" value="1"/>
</dbReference>
<keyword evidence="6 8" id="KW-0472">Membrane</keyword>
<evidence type="ECO:0000256" key="7">
    <source>
        <dbReference type="SAM" id="MobiDB-lite"/>
    </source>
</evidence>
<sequence>MGVRPAHQLEGLTTVQWQNTRSHPTGDRARPHPARQGARCALRGCWDRVTRADVTPELSLRSRVQGGSAWGSLNVALSKLLQFLTTLILARILAPEEFGALAVALVAQTIALNITELGTTASIARGDRNPDAIAPTVFTLSLVTGALLTITMVVTAPWLATALGDASATPVIQVMALSVILASFASVPTALVWRDFLQKRRLVVDIGAIAVTMLIAVPLAMIGWGAMALAWSRVIGQTVSTIGYWIIVPRRYLPGWNRVELPGLLRLGLPLAGANFLAFILLNVDYIVVGRELGPQELGLYLIAFNLAALPSTVLTTIIRTVAVPAFGRLAAGGQLAALTPRLVQGIAWAAFPVCAMIGALGTALMTALYGERWAPAAVALLGLGVFGAARILSELFADLSVGAGRTGGLLWVQAVWLIALIPAMMLGVELFGIAGAGWAHAVVAWLVVVPLYMVTISRVLGARVSAQLWAFLPLAAAAVLAAVIAALVASLVDSPWLALIAGGLSGLLAYLAVTVPVWRKLWREARAVPDQPAGA</sequence>
<feature type="transmembrane region" description="Helical" evidence="8">
    <location>
        <begin position="497"/>
        <end position="519"/>
    </location>
</feature>
<feature type="transmembrane region" description="Helical" evidence="8">
    <location>
        <begin position="267"/>
        <end position="288"/>
    </location>
</feature>
<keyword evidence="3" id="KW-1003">Cell membrane</keyword>
<feature type="transmembrane region" description="Helical" evidence="8">
    <location>
        <begin position="171"/>
        <end position="193"/>
    </location>
</feature>
<evidence type="ECO:0000256" key="4">
    <source>
        <dbReference type="ARBA" id="ARBA00022692"/>
    </source>
</evidence>
<feature type="transmembrane region" description="Helical" evidence="8">
    <location>
        <begin position="469"/>
        <end position="491"/>
    </location>
</feature>
<feature type="transmembrane region" description="Helical" evidence="8">
    <location>
        <begin position="136"/>
        <end position="159"/>
    </location>
</feature>
<feature type="transmembrane region" description="Helical" evidence="8">
    <location>
        <begin position="438"/>
        <end position="457"/>
    </location>
</feature>
<gene>
    <name evidence="9" type="ORF">E3O42_00115</name>
</gene>
<organism evidence="9 10">
    <name type="scientific">Cryobacterium adonitolivorans</name>
    <dbReference type="NCBI Taxonomy" id="1259189"/>
    <lineage>
        <taxon>Bacteria</taxon>
        <taxon>Bacillati</taxon>
        <taxon>Actinomycetota</taxon>
        <taxon>Actinomycetes</taxon>
        <taxon>Micrococcales</taxon>
        <taxon>Microbacteriaceae</taxon>
        <taxon>Cryobacterium</taxon>
    </lineage>
</organism>
<dbReference type="OrthoDB" id="9770347at2"/>
<dbReference type="PANTHER" id="PTHR30250:SF10">
    <property type="entry name" value="LIPOPOLYSACCHARIDE BIOSYNTHESIS PROTEIN WZXC"/>
    <property type="match status" value="1"/>
</dbReference>
<feature type="region of interest" description="Disordered" evidence="7">
    <location>
        <begin position="13"/>
        <end position="34"/>
    </location>
</feature>
<dbReference type="AlphaFoldDB" id="A0A4R8WI45"/>
<name>A0A4R8WI45_9MICO</name>
<dbReference type="CDD" id="cd13127">
    <property type="entry name" value="MATE_tuaB_like"/>
    <property type="match status" value="1"/>
</dbReference>
<evidence type="ECO:0000256" key="3">
    <source>
        <dbReference type="ARBA" id="ARBA00022475"/>
    </source>
</evidence>
<dbReference type="PANTHER" id="PTHR30250">
    <property type="entry name" value="PST FAMILY PREDICTED COLANIC ACID TRANSPORTER"/>
    <property type="match status" value="1"/>
</dbReference>